<proteinExistence type="predicted"/>
<evidence type="ECO:0000313" key="1">
    <source>
        <dbReference type="EMBL" id="CAB4131286.1"/>
    </source>
</evidence>
<organism evidence="1">
    <name type="scientific">uncultured Caudovirales phage</name>
    <dbReference type="NCBI Taxonomy" id="2100421"/>
    <lineage>
        <taxon>Viruses</taxon>
        <taxon>Duplodnaviria</taxon>
        <taxon>Heunggongvirae</taxon>
        <taxon>Uroviricota</taxon>
        <taxon>Caudoviricetes</taxon>
        <taxon>Peduoviridae</taxon>
        <taxon>Maltschvirus</taxon>
        <taxon>Maltschvirus maltsch</taxon>
    </lineage>
</organism>
<name>A0A6J5LDQ5_9CAUD</name>
<dbReference type="EMBL" id="LR796250">
    <property type="protein sequence ID" value="CAB4131286.1"/>
    <property type="molecule type" value="Genomic_DNA"/>
</dbReference>
<accession>A0A6J5LDQ5</accession>
<sequence>MLDRLELARLAMATLDKQRQFFKADPWDRDRDTYLRESKELEKQLRDEAAQIIDNGNQATLFN</sequence>
<reference evidence="1" key="1">
    <citation type="submission" date="2020-04" db="EMBL/GenBank/DDBJ databases">
        <authorList>
            <person name="Chiriac C."/>
            <person name="Salcher M."/>
            <person name="Ghai R."/>
            <person name="Kavagutti S V."/>
        </authorList>
    </citation>
    <scope>NUCLEOTIDE SEQUENCE</scope>
</reference>
<protein>
    <submittedName>
        <fullName evidence="1">Uncharacterized protein</fullName>
    </submittedName>
</protein>
<gene>
    <name evidence="1" type="ORF">UFOVP124_73</name>
</gene>